<dbReference type="Proteomes" id="UP000199604">
    <property type="component" value="Unassembled WGS sequence"/>
</dbReference>
<dbReference type="Pfam" id="PF13585">
    <property type="entry name" value="CHU_C"/>
    <property type="match status" value="1"/>
</dbReference>
<evidence type="ECO:0000259" key="2">
    <source>
        <dbReference type="PROSITE" id="PS50093"/>
    </source>
</evidence>
<dbReference type="OrthoDB" id="7443339at2"/>
<keyword evidence="4" id="KW-1185">Reference proteome</keyword>
<dbReference type="AlphaFoldDB" id="A0A1I0ZSF5"/>
<name>A0A1I0ZSF5_9FLAO</name>
<organism evidence="3 4">
    <name type="scientific">Flavobacterium swingsii</name>
    <dbReference type="NCBI Taxonomy" id="498292"/>
    <lineage>
        <taxon>Bacteria</taxon>
        <taxon>Pseudomonadati</taxon>
        <taxon>Bacteroidota</taxon>
        <taxon>Flavobacteriia</taxon>
        <taxon>Flavobacteriales</taxon>
        <taxon>Flavobacteriaceae</taxon>
        <taxon>Flavobacterium</taxon>
    </lineage>
</organism>
<evidence type="ECO:0000313" key="3">
    <source>
        <dbReference type="EMBL" id="SFB27093.1"/>
    </source>
</evidence>
<dbReference type="SMART" id="SM00089">
    <property type="entry name" value="PKD"/>
    <property type="match status" value="1"/>
</dbReference>
<dbReference type="Pfam" id="PF18911">
    <property type="entry name" value="PKD_4"/>
    <property type="match status" value="1"/>
</dbReference>
<sequence length="720" mass="80047">MNKHYFLLVLILFLSQKSVGQSNCLNSDFSSGDFTGWDGNSGSYGYPSEYSGIITGRQTIISTQAFDENTCGLLPKIPPGELFSARLGNMQTGSEAEELNYTISVDSNNTVFIYKYAVVLQDPGHEEYEQPRFTIRILNSNGDVINPDCGVYDVYAGQPGQDFQYCNDVVWLPWKTIGIDLSPYIGQNLKIEFTTRDCSRGGHYGYAYISAKCSNLKVNVKICSGDSNFTLSAPEGFAQYLWTHNNQPIGSTQSLTLPIGSYVPGDTFNCALTSFSNGVACTSNIIGVLTESVIINPLFNVATTCGNSQLTSNPISFVNQTTFQNGTIQQWLWDFGDGTTSTERDPQHVYLNSGTFTVTLKAISETGCYKTYSTNIVVNNNPIPLPNITDPQTFCMPPAPTISDFNSNGNTFFWYDSPTATVMLPLSTPLIHNTIYYCALLQGNCYGPRKAIKAILKNVKVPTGESIQKFCLINHPTIASLTVTGNYIEWHSQAQGGSILSSTTPLSNSTYYAFEYDPISGCRSKTGFAVNVHVGDYSSLIPDTLFKEFCEEDNPTVQNLFFEGLITIVYDNINSNTPLAENETLNDGNTYYASVYNAADACESDKRCEISVSIVPCEIYPYNTITINDNNQNDYFAIKNIEYFPDNDIEIYNRFGQIVYKKDNYGFNNNWFNGKANAGDIIEKNKKLPTGTYYYIINFKKESLQLNKTKKGFIYILNNE</sequence>
<gene>
    <name evidence="3" type="ORF">SAMN05660845_2318</name>
</gene>
<dbReference type="RefSeq" id="WP_091477369.1">
    <property type="nucleotide sequence ID" value="NZ_FOJT01000006.1"/>
</dbReference>
<proteinExistence type="predicted"/>
<feature type="chain" id="PRO_5011749900" evidence="1">
    <location>
        <begin position="21"/>
        <end position="720"/>
    </location>
</feature>
<protein>
    <submittedName>
        <fullName evidence="3">Gliding motility-associated C-terminal domain-containing protein</fullName>
    </submittedName>
</protein>
<dbReference type="STRING" id="498292.SAMN05660845_2318"/>
<dbReference type="SUPFAM" id="SSF49299">
    <property type="entry name" value="PKD domain"/>
    <property type="match status" value="1"/>
</dbReference>
<accession>A0A1I0ZSF5</accession>
<dbReference type="Gene3D" id="2.60.40.10">
    <property type="entry name" value="Immunoglobulins"/>
    <property type="match status" value="1"/>
</dbReference>
<feature type="domain" description="PKD" evidence="2">
    <location>
        <begin position="331"/>
        <end position="378"/>
    </location>
</feature>
<dbReference type="InterPro" id="IPR000601">
    <property type="entry name" value="PKD_dom"/>
</dbReference>
<dbReference type="InterPro" id="IPR022409">
    <property type="entry name" value="PKD/Chitinase_dom"/>
</dbReference>
<dbReference type="PROSITE" id="PS50093">
    <property type="entry name" value="PKD"/>
    <property type="match status" value="1"/>
</dbReference>
<feature type="signal peptide" evidence="1">
    <location>
        <begin position="1"/>
        <end position="20"/>
    </location>
</feature>
<dbReference type="InterPro" id="IPR035986">
    <property type="entry name" value="PKD_dom_sf"/>
</dbReference>
<dbReference type="InterPro" id="IPR013783">
    <property type="entry name" value="Ig-like_fold"/>
</dbReference>
<keyword evidence="1" id="KW-0732">Signal</keyword>
<evidence type="ECO:0000313" key="4">
    <source>
        <dbReference type="Proteomes" id="UP000199604"/>
    </source>
</evidence>
<dbReference type="CDD" id="cd00146">
    <property type="entry name" value="PKD"/>
    <property type="match status" value="1"/>
</dbReference>
<evidence type="ECO:0000256" key="1">
    <source>
        <dbReference type="SAM" id="SignalP"/>
    </source>
</evidence>
<dbReference type="EMBL" id="FOJT01000006">
    <property type="protein sequence ID" value="SFB27093.1"/>
    <property type="molecule type" value="Genomic_DNA"/>
</dbReference>
<reference evidence="4" key="1">
    <citation type="submission" date="2016-10" db="EMBL/GenBank/DDBJ databases">
        <authorList>
            <person name="Varghese N."/>
            <person name="Submissions S."/>
        </authorList>
    </citation>
    <scope>NUCLEOTIDE SEQUENCE [LARGE SCALE GENOMIC DNA]</scope>
    <source>
        <strain evidence="4">DSM 21789</strain>
    </source>
</reference>